<feature type="region of interest" description="Disordered" evidence="1">
    <location>
        <begin position="75"/>
        <end position="95"/>
    </location>
</feature>
<dbReference type="AlphaFoldDB" id="A0A9P8PHH5"/>
<keyword evidence="3" id="KW-1185">Reference proteome</keyword>
<proteinExistence type="predicted"/>
<evidence type="ECO:0000256" key="1">
    <source>
        <dbReference type="SAM" id="MobiDB-lite"/>
    </source>
</evidence>
<evidence type="ECO:0008006" key="4">
    <source>
        <dbReference type="Google" id="ProtNLM"/>
    </source>
</evidence>
<dbReference type="EMBL" id="JAEUBF010001233">
    <property type="protein sequence ID" value="KAH3672071.1"/>
    <property type="molecule type" value="Genomic_DNA"/>
</dbReference>
<organism evidence="2 3">
    <name type="scientific">Wickerhamomyces mucosus</name>
    <dbReference type="NCBI Taxonomy" id="1378264"/>
    <lineage>
        <taxon>Eukaryota</taxon>
        <taxon>Fungi</taxon>
        <taxon>Dikarya</taxon>
        <taxon>Ascomycota</taxon>
        <taxon>Saccharomycotina</taxon>
        <taxon>Saccharomycetes</taxon>
        <taxon>Phaffomycetales</taxon>
        <taxon>Wickerhamomycetaceae</taxon>
        <taxon>Wickerhamomyces</taxon>
    </lineage>
</organism>
<name>A0A9P8PHH5_9ASCO</name>
<reference evidence="2" key="1">
    <citation type="journal article" date="2021" name="Open Biol.">
        <title>Shared evolutionary footprints suggest mitochondrial oxidative damage underlies multiple complex I losses in fungi.</title>
        <authorList>
            <person name="Schikora-Tamarit M.A."/>
            <person name="Marcet-Houben M."/>
            <person name="Nosek J."/>
            <person name="Gabaldon T."/>
        </authorList>
    </citation>
    <scope>NUCLEOTIDE SEQUENCE</scope>
    <source>
        <strain evidence="2">CBS6341</strain>
    </source>
</reference>
<dbReference type="Proteomes" id="UP000769528">
    <property type="component" value="Unassembled WGS sequence"/>
</dbReference>
<gene>
    <name evidence="2" type="ORF">WICMUC_004472</name>
</gene>
<protein>
    <recommendedName>
        <fullName evidence="4">Protein RMD9, mitochondrial</fullName>
    </recommendedName>
</protein>
<sequence>MFRLTTQSNVLKARLTNQVVRTARDSINHSIRFNSVAIERTPSQDLNNTNNSSTQNNFSFSSTVKQVADLNKQVNSQQKKNGHNNNNRKNSQHNHQNSFQINRSSPWYNQLSALQECLLDASNLTESSGQLFFWDSLKKAMVLYEEIKGVPDFDSRLTGSLVHALHTGLRANRSQLTRLSKKPDYDQNSFHNELNIFIKNSLRTISNDLLNNVVLIDDNGAMHLLTCLKELKLDNEAISIWSSSMELEHLKFIFLQPKVVGVLLPMMYQLGSNYSDLENLFQQSNSLNGKKPTHPFLLSGIIKTSLAAKEHEKSLFYYNELLDHPSKSMTISSLIDVHLAFIGESKDIEIANIFFNKAINKEMPYKLTLQVNNVKQFLSNIWLETGDFNKVLDIWIKSTKFYGRNINHGISSSLNNKFFEIFFEKFNIKSDEGLLTLKKIIGIYNDLKPIDEPFFNIIISKCIIWGDKETIDSLYNAYGLYNLQKTQVSRRIYLKSLGSIEISNDEEILNAWEDLIKFNDLEGYDYIANADWAALRDSTIASIYKRNEIYYKIWLNYKKYCRNFDQFKRISNNLNLFNEFQPILNKDQNFNKISLPIFKNLKSQQF</sequence>
<accession>A0A9P8PHH5</accession>
<dbReference type="OrthoDB" id="4081443at2759"/>
<comment type="caution">
    <text evidence="2">The sequence shown here is derived from an EMBL/GenBank/DDBJ whole genome shotgun (WGS) entry which is preliminary data.</text>
</comment>
<reference evidence="2" key="2">
    <citation type="submission" date="2021-01" db="EMBL/GenBank/DDBJ databases">
        <authorList>
            <person name="Schikora-Tamarit M.A."/>
        </authorList>
    </citation>
    <scope>NUCLEOTIDE SEQUENCE</scope>
    <source>
        <strain evidence="2">CBS6341</strain>
    </source>
</reference>
<evidence type="ECO:0000313" key="2">
    <source>
        <dbReference type="EMBL" id="KAH3672071.1"/>
    </source>
</evidence>
<evidence type="ECO:0000313" key="3">
    <source>
        <dbReference type="Proteomes" id="UP000769528"/>
    </source>
</evidence>